<evidence type="ECO:0000313" key="3">
    <source>
        <dbReference type="Proteomes" id="UP000093111"/>
    </source>
</evidence>
<name>A0A1C7NZG2_9HYPH</name>
<comment type="caution">
    <text evidence="2">The sequence shown here is derived from an EMBL/GenBank/DDBJ whole genome shotgun (WGS) entry which is preliminary data.</text>
</comment>
<dbReference type="InterPro" id="IPR002816">
    <property type="entry name" value="TraB/PrgY/GumN_fam"/>
</dbReference>
<feature type="transmembrane region" description="Helical" evidence="1">
    <location>
        <begin position="20"/>
        <end position="42"/>
    </location>
</feature>
<dbReference type="PANTHER" id="PTHR40590:SF1">
    <property type="entry name" value="CYTOPLASMIC PROTEIN"/>
    <property type="match status" value="1"/>
</dbReference>
<keyword evidence="3" id="KW-1185">Reference proteome</keyword>
<dbReference type="InterPro" id="IPR047111">
    <property type="entry name" value="YbaP-like"/>
</dbReference>
<evidence type="ECO:0000256" key="1">
    <source>
        <dbReference type="SAM" id="Phobius"/>
    </source>
</evidence>
<keyword evidence="1" id="KW-1133">Transmembrane helix</keyword>
<dbReference type="EMBL" id="LGLV01000010">
    <property type="protein sequence ID" value="OBZ94369.1"/>
    <property type="molecule type" value="Genomic_DNA"/>
</dbReference>
<dbReference type="PATRIC" id="fig|1612624.7.peg.5336"/>
<dbReference type="Pfam" id="PF01963">
    <property type="entry name" value="TraB_PrgY_gumN"/>
    <property type="match status" value="1"/>
</dbReference>
<reference evidence="2 3" key="1">
    <citation type="journal article" date="2016" name="Syst. Appl. Microbiol.">
        <title>Pararhizobium polonicum sp. nov. isolated from tumors on stone fruit rootstocks.</title>
        <authorList>
            <person name="Pulawska J."/>
            <person name="Kuzmanovic N."/>
            <person name="Willems A."/>
            <person name="Pothier J.F."/>
        </authorList>
    </citation>
    <scope>NUCLEOTIDE SEQUENCE [LARGE SCALE GENOMIC DNA]</scope>
    <source>
        <strain evidence="2 3">F5.1</strain>
    </source>
</reference>
<keyword evidence="1" id="KW-0472">Membrane</keyword>
<organism evidence="2 3">
    <name type="scientific">Pararhizobium polonicum</name>
    <dbReference type="NCBI Taxonomy" id="1612624"/>
    <lineage>
        <taxon>Bacteria</taxon>
        <taxon>Pseudomonadati</taxon>
        <taxon>Pseudomonadota</taxon>
        <taxon>Alphaproteobacteria</taxon>
        <taxon>Hyphomicrobiales</taxon>
        <taxon>Rhizobiaceae</taxon>
        <taxon>Rhizobium/Agrobacterium group</taxon>
        <taxon>Pararhizobium</taxon>
    </lineage>
</organism>
<evidence type="ECO:0000313" key="2">
    <source>
        <dbReference type="EMBL" id="OBZ94369.1"/>
    </source>
</evidence>
<dbReference type="AlphaFoldDB" id="A0A1C7NZG2"/>
<sequence length="363" mass="39105">MNRLIRSIRLSVTDRLGDNILALIATLHVLFALSLIVTLFSVSKARAEDVACGGKNLIAEMRTSDPARFAALEKEAAAVPNGKGTFWKIEKQGIAPSYLLGTMHVTDPRVLAMPKGADAAYQTAKTVIVESDEIVDDRKAAAAIMMQPGLTMFADGKSIKDFLKPEETEKLAAGLKERGIPLTLVAKMKPWMIASFVALPACEMSRKAAGASFLDKKLAEDALKQGKSLKGLETMVEQLQAMDALPVQFHLNALIETLALGDTVADVMETTTELYLSGDTGLIMPMMRAVSEEKSTESDAGYADFEQRIITDRNRTMATRAQPILDGGAVFMAVGALHLPGKDGVIELLRKDGFTITSMSAAN</sequence>
<accession>A0A1C7NZG2</accession>
<proteinExistence type="predicted"/>
<dbReference type="PANTHER" id="PTHR40590">
    <property type="entry name" value="CYTOPLASMIC PROTEIN-RELATED"/>
    <property type="match status" value="1"/>
</dbReference>
<dbReference type="STRING" id="1612624.ADU59_17010"/>
<dbReference type="OrthoDB" id="9806326at2"/>
<dbReference type="RefSeq" id="WP_068955329.1">
    <property type="nucleotide sequence ID" value="NZ_LGLV01000010.1"/>
</dbReference>
<dbReference type="Proteomes" id="UP000093111">
    <property type="component" value="Unassembled WGS sequence"/>
</dbReference>
<dbReference type="CDD" id="cd14789">
    <property type="entry name" value="Tiki"/>
    <property type="match status" value="1"/>
</dbReference>
<gene>
    <name evidence="2" type="ORF">ADU59_17010</name>
</gene>
<keyword evidence="1" id="KW-0812">Transmembrane</keyword>
<protein>
    <submittedName>
        <fullName evidence="2">Polysaccharide biosynthesis protein GumN</fullName>
    </submittedName>
</protein>